<dbReference type="Gene3D" id="6.10.140.1060">
    <property type="match status" value="1"/>
</dbReference>
<dbReference type="EMBL" id="JBHFFA010000008">
    <property type="protein sequence ID" value="KAL2608324.1"/>
    <property type="molecule type" value="Genomic_DNA"/>
</dbReference>
<dbReference type="Pfam" id="PF17852">
    <property type="entry name" value="Dynein_AAA_lid"/>
    <property type="match status" value="1"/>
</dbReference>
<evidence type="ECO:0000256" key="2">
    <source>
        <dbReference type="ARBA" id="ARBA00008887"/>
    </source>
</evidence>
<dbReference type="PANTHER" id="PTHR22878:SF63">
    <property type="entry name" value="DYNEIN AXONEMAL HEAVY CHAIN 10"/>
    <property type="match status" value="1"/>
</dbReference>
<dbReference type="GO" id="GO:0060294">
    <property type="term" value="P:cilium movement involved in cell motility"/>
    <property type="evidence" value="ECO:0007669"/>
    <property type="project" value="UniProtKB-ARBA"/>
</dbReference>
<feature type="coiled-coil region" evidence="19">
    <location>
        <begin position="2236"/>
        <end position="2298"/>
    </location>
</feature>
<dbReference type="GO" id="GO:0005874">
    <property type="term" value="C:microtubule"/>
    <property type="evidence" value="ECO:0007669"/>
    <property type="project" value="UniProtKB-KW"/>
</dbReference>
<evidence type="ECO:0000256" key="10">
    <source>
        <dbReference type="ARBA" id="ARBA00023017"/>
    </source>
</evidence>
<dbReference type="GO" id="GO:0005524">
    <property type="term" value="F:ATP binding"/>
    <property type="evidence" value="ECO:0007669"/>
    <property type="project" value="UniProtKB-KW"/>
</dbReference>
<dbReference type="SUPFAM" id="SSF52540">
    <property type="entry name" value="P-loop containing nucleoside triphosphate hydrolases"/>
    <property type="match status" value="4"/>
</dbReference>
<dbReference type="Pfam" id="PF12775">
    <property type="entry name" value="AAA_7"/>
    <property type="match status" value="1"/>
</dbReference>
<keyword evidence="15" id="KW-0966">Cell projection</keyword>
<dbReference type="Pfam" id="PF12777">
    <property type="entry name" value="MT"/>
    <property type="match status" value="1"/>
</dbReference>
<evidence type="ECO:0000256" key="4">
    <source>
        <dbReference type="ARBA" id="ARBA00022701"/>
    </source>
</evidence>
<keyword evidence="3" id="KW-0963">Cytoplasm</keyword>
<reference evidence="21 22" key="1">
    <citation type="submission" date="2024-09" db="EMBL/GenBank/DDBJ databases">
        <title>Chromosome-scale assembly of Riccia fluitans.</title>
        <authorList>
            <person name="Paukszto L."/>
            <person name="Sawicki J."/>
            <person name="Karawczyk K."/>
            <person name="Piernik-Szablinska J."/>
            <person name="Szczecinska M."/>
            <person name="Mazdziarz M."/>
        </authorList>
    </citation>
    <scope>NUCLEOTIDE SEQUENCE [LARGE SCALE GENOMIC DNA]</scope>
    <source>
        <strain evidence="21">Rf_01</strain>
        <tissue evidence="21">Aerial parts of the thallus</tissue>
    </source>
</reference>
<feature type="domain" description="AAA+ ATPase" evidence="20">
    <location>
        <begin position="790"/>
        <end position="928"/>
    </location>
</feature>
<dbReference type="FunFam" id="3.40.50.300:FF:000063">
    <property type="entry name" value="dynein heavy chain 6, axonemal"/>
    <property type="match status" value="1"/>
</dbReference>
<dbReference type="FunFam" id="1.10.8.1220:FF:000001">
    <property type="entry name" value="Dynein axonemal heavy chain 5"/>
    <property type="match status" value="1"/>
</dbReference>
<dbReference type="InterPro" id="IPR041658">
    <property type="entry name" value="AAA_lid_11"/>
</dbReference>
<organism evidence="21 22">
    <name type="scientific">Riccia fluitans</name>
    <dbReference type="NCBI Taxonomy" id="41844"/>
    <lineage>
        <taxon>Eukaryota</taxon>
        <taxon>Viridiplantae</taxon>
        <taxon>Streptophyta</taxon>
        <taxon>Embryophyta</taxon>
        <taxon>Marchantiophyta</taxon>
        <taxon>Marchantiopsida</taxon>
        <taxon>Marchantiidae</taxon>
        <taxon>Marchantiales</taxon>
        <taxon>Ricciaceae</taxon>
        <taxon>Riccia</taxon>
    </lineage>
</organism>
<dbReference type="GO" id="GO:0036156">
    <property type="term" value="C:inner dynein arm"/>
    <property type="evidence" value="ECO:0007669"/>
    <property type="project" value="UniProtKB-ARBA"/>
</dbReference>
<dbReference type="Pfam" id="PF18199">
    <property type="entry name" value="Dynein_C"/>
    <property type="match status" value="1"/>
</dbReference>
<dbReference type="Pfam" id="PF12780">
    <property type="entry name" value="AAA_8"/>
    <property type="match status" value="1"/>
</dbReference>
<sequence>MFTLNNSIQKASAGIYKHLENWRKYQHLWRQDKTLILSKFVARNPTCSFFEMKLAKYAKVATDVLEVPRDKVVEFLQVSSHQLVSSVHAEAAAWVSAIGEAMILSEKERVLNLHAKIDLWSTTLHQPPDALESLKSVLNVVGEILTAGMTMELEYLDLEERTRTRDLYKISTPEEDRVQVFSIRTRWDELEREARELSTSLQIIKKNFVAGTQKQAEDFILESVAFRDRMMARGPVKCTDLDEGVQLLIQYQEELEKMQKTKDALVLAQKLFDMPVTSYPALFEVETALKNAALIYDIYTEFSKTVESYSGMLWAELDINKLVSITEDFGIRMKKLKRLKTQIPYINLEAKLKGFQDSLPLIQDLKSEALRKRHWDKLMKETGKSFDMDPKTFTLASIFRMELHNFADVISEITNCAIKELNIETELKQLAETWKVQQFDVFKYTKEGVDRGWVLRSTEQTTVLLEEMMMNLQGMSSSRYVRPFVDEVSAWEQKLSHVGEVIDIWMQVQRKWMYLESIFIGSDDIRHQLPEEAKKFDNIDKNWIKIMAETAKTPNILEACGTDGRLDTLKMLYNQLENCQKSLSEYLDSKRNAFPRFFFISDDELLSVLGTSDATSIQEHMLKLFDNCAALTFGEKAKTVTGMKSSEAESFGFRMKVSTEMAVEIWMKSVEAEMRNTLFDITKEGVYNYAKSRRTDWITDNLGMVTLVGSTIWWTWEVEDAFHAVRLGDKNAMKTFSLKLTNQLTELVGLVRQCTGIFKYGYEYMGLNGRLVITALTDRCYMTLTTALTYRLGGAPAGPAGTGKTETTKDLAKSMALLCMVFNCGDGLDYKAMGSIFSGLVQCGAWGCFDEFNRIEAEVLSVVSSQIKQIQEALKNQMRKFPFEGREIVLDPRTGIFVTMNPGYAGRTELPDNLKALFRPVTMIVPDFLQICEIMLFSEGFDTAKVLAKKMTVLYKLAREQLSKQYHYDFGLRALKSVLVMAGSFKRGFPDMSEALVLMRALRDMNLPKFVYEDVPLFLGLINDLFPGLDCPRVRYPTLNDVVELDLKENMYMVMTGSSEQVDKVIQLYETMLTRHTTMVVGPTGGGKSVILNTLARAQTRMGYPTKLFVINPKAQTTNELYGEMDPDTRDWTDGLLSNIFREINKPLPPERQDRFYLVFDGDVDALWVEDMNSVMDDNKLLTLPNGERIRLQNHAKLLFEVADLQYASPATVSRCGMVFVDNKNLGYKPYLWKWCNSRTVPDEAESLRDFMEKYVPKCIDFVLEGVTDDTITTPLQQTIPFTNLNMATQLCTLLEVMLGDGKQVGTPQGLEATFIFCVVWSIGASIVQSPSCKDRDRFDKFLKGLAGLATSPNDPLPPSQLPIESIYEYCFNIVDLQWRSWRGMVPEYVSPPDNVFAKILVPTVDTVRSTWLLNTLVQAGKAVLFVGESGTAKTVVIQKYFSTLPAQNWLILSMNFSSRTTSMDVQITIEDSVEKRTKDTYGPPVGRKMIVYVDDLNMPKVDTYGTQQPIAMLKLFVERSGIYDRGKDLNWKNLKDSQFVGAMGRPGGARNPVDPRFISLFSVFEIQFPEDSSLAHIYNSILDAHARILSPQIQSFVKTITEMTLGLYAFIVEKLPPTPSRFHYIFNLRDLSRIYEGLTLSTPDKFKTVPEIVRLWRNECLRIFFDRLINEKDKETVTTKLEEIVTERLQEMPGATEQILKNPILFADYRNCLHETVPRLYEDLGNFDFIKPHIENVLDDYNITNKKMNLVMFEDALEHLTRIHRLMRLPQGNALLVGVGGSGKKSLSKLGAFAAGCRIFEIVLTRGYNEEAFREDLKILYGILGVENKAVVFLFTDAHVVEEGFLELINNMLTSGMVPALFKEEEKDAMITQVRDAVVASGVLDTKENCWQYFINRCRSNLHITLAMSPVGDTLRTRCRNFPGMVNNCVIDWLTPWPEEALLSVATVFLAETDLPEEMRPRLLEHIVMVHLSVCTLSVEFVEQTRRTNYVTPKNFLDYIDSYRTSLTKRRALNLAQCKRLDGGLSKIAQAKVEVAQMQVTVAEAKIVVDAKTSECNALLEVISKNTEVVVAKQNIAQEKQESLSRESEIIQRQKVEAEVALAEALPALEAAAEALNNLKKEEITEIRSFAKPNVYVQKVCECVVILRGFKDVSWKGAKQMMADNRFLQTLLEFDKDSITEKQMRPLREYFRDPNMTIENVLTISTAGAGLLRWVIAMMNYYGIFRIVAPKRAAVATAEKNLRNAQKELDIIQKQIGDLSAQLATLNAQFAVSTAEQQDLKSKADLMEKRLDAASRLISGFGSEQERWTKELEELGVARVKLLGDCLVSSSFLSYCGAFTLDFRTKMIQQIWHADLETKGVPVTTPFSLETFLTSEVEISKWNSEGLPSNELSIQNAILTTRASRYPLCIDPQLQAINWIKKKEGKQLEGRVRTFNDSDFLKQLELAIQYGFPFLFENVDEYIDPVIDPVLERTIISTPGGRKVVKLGDKDIEWDDNFRLYLVSKLPNPAYGPEVSGKTMIINYSVTEQGLQAQLLNATVAHERPDLEEQRETLVRDTSDNKALLKQLEDTLLRELSNATGNILDNIDLVTTLENTKAKATEIFSKLAMARETTKEIETLRGRYFPAAKRGAILFFVLSCLSAINNMYEYSLGSFMEVFQISLDTSPKAPSLDGRLKNIIEALTFDLYNYSCTGLFEKHKLMLSFQMTIRILNGEKQLDHGQLDFFLKGNLSLEKAEKLNPFVDWFPEQGWQDLMRMVDLGQQFRDMVAHFEGNEAEWRAWYDEEKPEEISMPGNFTEAMNLFEQLLVLRCFRIDRITVALTRYVMDKMSEKYVTPPVLDYKNIHRQSSALSPIVFILSPGADPAFDVFNLGEQIGFKPGVKLKYMALGQGMGPKAAECIEIGASRGLWVMLQNCHLLPSWLKTLEKILEKLQKPHPDFRLWLTTEPTERFPLGILQRSLKVVTEPPNGLKLNMRSSYAKITEESLADCPHPAYRAQVFVVAFFHAVVQERRKYGRLGWNVSYDFNETDLRISLALIATYLKKAYENKDDQIPWGTLRYLIGEAMYGGRVSDSFDRRILATYLDEYLGDFLFDKFHPFHFYKNEADNVDYKLPEYGSKENYTNYIDSLPIVQTPEVFGLHPNADISYYTITTKRLWSDLVNLQPRTAGAVGGVKREDIIDKVAQDLLSKIPMAFDLPVIKKEIGIPTPVQVVLLQEVERWNKLITAMNYSLHQLRKALAGEIGMSKELDDLGTSVFNGQLPILWRKLSPQTEKMLATWMVWLQRRYTQYADWIEKGEPKVTPFTSPSQVTEKPKHGCYVEGLYLEGAAWDEKTGMLKYQDPKHLVVELPILQLFPIEASKLKLTNTFRTPVYVTQARRNAMGVGLIFEADVATTTHPSHWVLQGVALVLNTDH</sequence>
<dbReference type="InterPro" id="IPR024317">
    <property type="entry name" value="Dynein_heavy_chain_D4_dom"/>
</dbReference>
<dbReference type="Gene3D" id="3.40.50.300">
    <property type="entry name" value="P-loop containing nucleotide triphosphate hydrolases"/>
    <property type="match status" value="5"/>
</dbReference>
<evidence type="ECO:0000256" key="11">
    <source>
        <dbReference type="ARBA" id="ARBA00023054"/>
    </source>
</evidence>
<dbReference type="Gene3D" id="1.10.8.710">
    <property type="match status" value="1"/>
</dbReference>
<dbReference type="Pfam" id="PF08393">
    <property type="entry name" value="DHC_N2"/>
    <property type="match status" value="1"/>
</dbReference>
<protein>
    <recommendedName>
        <fullName evidence="18">Dynein-1, subspecies f</fullName>
    </recommendedName>
</protein>
<dbReference type="FunFam" id="3.20.180.20:FF:000001">
    <property type="entry name" value="Dynein axonemal heavy chain 5"/>
    <property type="match status" value="1"/>
</dbReference>
<evidence type="ECO:0000313" key="21">
    <source>
        <dbReference type="EMBL" id="KAL2608324.1"/>
    </source>
</evidence>
<dbReference type="Gene3D" id="1.10.287.2620">
    <property type="match status" value="1"/>
</dbReference>
<dbReference type="Gene3D" id="1.20.58.1120">
    <property type="match status" value="1"/>
</dbReference>
<dbReference type="Pfam" id="PF18198">
    <property type="entry name" value="AAA_lid_11"/>
    <property type="match status" value="1"/>
</dbReference>
<dbReference type="Gene3D" id="1.10.472.130">
    <property type="match status" value="1"/>
</dbReference>
<dbReference type="InterPro" id="IPR013602">
    <property type="entry name" value="Dynein_heavy_linker"/>
</dbReference>
<keyword evidence="11 19" id="KW-0175">Coiled coil</keyword>
<dbReference type="FunFam" id="1.20.920.20:FF:000001">
    <property type="entry name" value="dynein heavy chain 2, axonemal"/>
    <property type="match status" value="1"/>
</dbReference>
<dbReference type="FunFam" id="3.10.490.20:FF:000006">
    <property type="entry name" value="Dynein axonemal heavy chain 10"/>
    <property type="match status" value="1"/>
</dbReference>
<dbReference type="FunFam" id="1.10.287.2620:FF:000002">
    <property type="entry name" value="Dynein heavy chain 2, axonemal"/>
    <property type="match status" value="1"/>
</dbReference>
<comment type="caution">
    <text evidence="21">The sequence shown here is derived from an EMBL/GenBank/DDBJ whole genome shotgun (WGS) entry which is preliminary data.</text>
</comment>
<dbReference type="InterPro" id="IPR004273">
    <property type="entry name" value="Dynein_heavy_D6_P-loop"/>
</dbReference>
<dbReference type="Pfam" id="PF12781">
    <property type="entry name" value="AAA_9"/>
    <property type="match status" value="1"/>
</dbReference>
<keyword evidence="12" id="KW-0969">Cilium</keyword>
<dbReference type="Proteomes" id="UP001605036">
    <property type="component" value="Unassembled WGS sequence"/>
</dbReference>
<name>A0ABD1XHU4_9MARC</name>
<dbReference type="FunFam" id="1.20.920.30:FF:000007">
    <property type="entry name" value="Dynein axonemal heavy chain 10"/>
    <property type="match status" value="1"/>
</dbReference>
<feature type="domain" description="AAA+ ATPase" evidence="20">
    <location>
        <begin position="1074"/>
        <end position="1224"/>
    </location>
</feature>
<evidence type="ECO:0000256" key="19">
    <source>
        <dbReference type="SAM" id="Coils"/>
    </source>
</evidence>
<evidence type="ECO:0000256" key="6">
    <source>
        <dbReference type="ARBA" id="ARBA00022741"/>
    </source>
</evidence>
<dbReference type="InterPro" id="IPR041589">
    <property type="entry name" value="DNAH3_AAA_lid_1"/>
</dbReference>
<dbReference type="Gene3D" id="3.10.490.20">
    <property type="match status" value="1"/>
</dbReference>
<dbReference type="Pfam" id="PF17857">
    <property type="entry name" value="AAA_lid_1"/>
    <property type="match status" value="1"/>
</dbReference>
<dbReference type="InterPro" id="IPR042222">
    <property type="entry name" value="Dynein_2_N"/>
</dbReference>
<comment type="subcellular location">
    <subcellularLocation>
        <location evidence="1">Cytoplasm</location>
        <location evidence="1">Cytoskeleton</location>
        <location evidence="1">Flagellum axoneme</location>
    </subcellularLocation>
</comment>
<dbReference type="Gene3D" id="1.10.8.720">
    <property type="entry name" value="Region D6 of dynein motor"/>
    <property type="match status" value="1"/>
</dbReference>
<keyword evidence="8" id="KW-0067">ATP-binding</keyword>
<gene>
    <name evidence="21" type="ORF">R1flu_026897</name>
</gene>
<keyword evidence="22" id="KW-1185">Reference proteome</keyword>
<dbReference type="Pfam" id="PF03028">
    <property type="entry name" value="Dynein_heavy"/>
    <property type="match status" value="1"/>
</dbReference>
<comment type="function">
    <text evidence="16">Force generating protein of eukaryotic cilia and flagella. Produces force towards the minus ends of microtubules. Dynein has ATPase activity; the force-producing power stroke is thought to occur on release of ADP. Required for assembly of the I1 inner arm complex and its targeting to the appropriate axoneme location. Also required for phototaxis.</text>
</comment>
<evidence type="ECO:0000259" key="20">
    <source>
        <dbReference type="SMART" id="SM00382"/>
    </source>
</evidence>
<evidence type="ECO:0000256" key="17">
    <source>
        <dbReference type="ARBA" id="ARBA00063032"/>
    </source>
</evidence>
<dbReference type="SMART" id="SM00382">
    <property type="entry name" value="AAA"/>
    <property type="match status" value="3"/>
</dbReference>
<dbReference type="PANTHER" id="PTHR22878">
    <property type="entry name" value="DYNEIN HEAVY CHAIN 6, AXONEMAL-LIKE-RELATED"/>
    <property type="match status" value="1"/>
</dbReference>
<evidence type="ECO:0000256" key="3">
    <source>
        <dbReference type="ARBA" id="ARBA00022490"/>
    </source>
</evidence>
<dbReference type="GO" id="GO:0008017">
    <property type="term" value="F:microtubule binding"/>
    <property type="evidence" value="ECO:0007669"/>
    <property type="project" value="UniProtKB-ARBA"/>
</dbReference>
<dbReference type="FunFam" id="1.10.8.720:FF:000005">
    <property type="entry name" value="Dynein axonemal heavy chain 10"/>
    <property type="match status" value="1"/>
</dbReference>
<proteinExistence type="inferred from homology"/>
<dbReference type="FunFam" id="1.10.8.710:FF:000002">
    <property type="entry name" value="dynein heavy chain 17, axonemal"/>
    <property type="match status" value="1"/>
</dbReference>
<evidence type="ECO:0000256" key="14">
    <source>
        <dbReference type="ARBA" id="ARBA00023212"/>
    </source>
</evidence>
<evidence type="ECO:0000256" key="5">
    <source>
        <dbReference type="ARBA" id="ARBA00022737"/>
    </source>
</evidence>
<dbReference type="InterPro" id="IPR043157">
    <property type="entry name" value="Dynein_AAA1S"/>
</dbReference>
<dbReference type="Gene3D" id="1.10.8.1220">
    <property type="match status" value="1"/>
</dbReference>
<evidence type="ECO:0000256" key="7">
    <source>
        <dbReference type="ARBA" id="ARBA00022794"/>
    </source>
</evidence>
<evidence type="ECO:0000256" key="1">
    <source>
        <dbReference type="ARBA" id="ARBA00004611"/>
    </source>
</evidence>
<dbReference type="InterPro" id="IPR042228">
    <property type="entry name" value="Dynein_linker_3"/>
</dbReference>
<keyword evidence="4" id="KW-0493">Microtubule</keyword>
<dbReference type="GO" id="GO:0003777">
    <property type="term" value="F:microtubule motor activity"/>
    <property type="evidence" value="ECO:0007669"/>
    <property type="project" value="UniProtKB-ARBA"/>
</dbReference>
<accession>A0ABD1XHU4</accession>
<dbReference type="Gene3D" id="3.20.180.20">
    <property type="entry name" value="Dynein heavy chain, N-terminal domain 2"/>
    <property type="match status" value="1"/>
</dbReference>
<evidence type="ECO:0000256" key="13">
    <source>
        <dbReference type="ARBA" id="ARBA00023175"/>
    </source>
</evidence>
<dbReference type="Gene3D" id="1.20.140.100">
    <property type="entry name" value="Dynein heavy chain, N-terminal domain 2"/>
    <property type="match status" value="1"/>
</dbReference>
<dbReference type="InterPro" id="IPR026983">
    <property type="entry name" value="DHC"/>
</dbReference>
<evidence type="ECO:0000256" key="16">
    <source>
        <dbReference type="ARBA" id="ARBA00054075"/>
    </source>
</evidence>
<dbReference type="Gene3D" id="1.20.920.20">
    <property type="match status" value="1"/>
</dbReference>
<keyword evidence="14" id="KW-0206">Cytoskeleton</keyword>
<keyword evidence="7" id="KW-0970">Cilium biogenesis/degradation</keyword>
<keyword evidence="9" id="KW-0282">Flagellum</keyword>
<evidence type="ECO:0000256" key="15">
    <source>
        <dbReference type="ARBA" id="ARBA00023273"/>
    </source>
</evidence>
<dbReference type="FunFam" id="3.40.50.300:FF:000153">
    <property type="entry name" value="Dynein axonemal heavy chain 1"/>
    <property type="match status" value="1"/>
</dbReference>
<dbReference type="Gene3D" id="1.20.1270.280">
    <property type="match status" value="1"/>
</dbReference>
<keyword evidence="5" id="KW-0677">Repeat</keyword>
<dbReference type="InterPro" id="IPR035706">
    <property type="entry name" value="AAA_9"/>
</dbReference>
<dbReference type="GO" id="GO:0036159">
    <property type="term" value="P:inner dynein arm assembly"/>
    <property type="evidence" value="ECO:0007669"/>
    <property type="project" value="UniProtKB-ARBA"/>
</dbReference>
<evidence type="ECO:0000256" key="18">
    <source>
        <dbReference type="ARBA" id="ARBA00077719"/>
    </source>
</evidence>
<dbReference type="InterPro" id="IPR041466">
    <property type="entry name" value="Dynein_AAA5_ext"/>
</dbReference>
<evidence type="ECO:0000256" key="12">
    <source>
        <dbReference type="ARBA" id="ARBA00023069"/>
    </source>
</evidence>
<dbReference type="InterPro" id="IPR042219">
    <property type="entry name" value="AAA_lid_11_sf"/>
</dbReference>
<dbReference type="InterPro" id="IPR003593">
    <property type="entry name" value="AAA+_ATPase"/>
</dbReference>
<dbReference type="InterPro" id="IPR035699">
    <property type="entry name" value="AAA_6"/>
</dbReference>
<dbReference type="InterPro" id="IPR043160">
    <property type="entry name" value="Dynein_C_barrel"/>
</dbReference>
<dbReference type="Pfam" id="PF12774">
    <property type="entry name" value="AAA_6"/>
    <property type="match status" value="1"/>
</dbReference>
<dbReference type="FunFam" id="1.20.140.100:FF:000001">
    <property type="entry name" value="dynein heavy chain 17, axonemal"/>
    <property type="match status" value="1"/>
</dbReference>
<dbReference type="Gene3D" id="1.20.920.30">
    <property type="match status" value="1"/>
</dbReference>
<evidence type="ECO:0000313" key="22">
    <source>
        <dbReference type="Proteomes" id="UP001605036"/>
    </source>
</evidence>
<comment type="subunit">
    <text evidence="17">The I1 inner arm complex (also known as the f dynein complex) is a two-headed isoform composed of two heavy chains (1-alpha and 1-beta), three intermediate chains and three light chains. I1 occupies a specific position proximal to the first radial spoke and repeats every 96 nm along the length of the axoneme.</text>
</comment>
<dbReference type="InterPro" id="IPR027417">
    <property type="entry name" value="P-loop_NTPase"/>
</dbReference>
<evidence type="ECO:0000256" key="9">
    <source>
        <dbReference type="ARBA" id="ARBA00022846"/>
    </source>
</evidence>
<keyword evidence="10" id="KW-0243">Dynein</keyword>
<feature type="domain" description="AAA+ ATPase" evidence="20">
    <location>
        <begin position="1420"/>
        <end position="1575"/>
    </location>
</feature>
<keyword evidence="13" id="KW-0505">Motor protein</keyword>
<comment type="similarity">
    <text evidence="2">Belongs to the dynein heavy chain family.</text>
</comment>
<dbReference type="InterPro" id="IPR041228">
    <property type="entry name" value="Dynein_C"/>
</dbReference>
<dbReference type="FunFam" id="1.20.1270.280:FF:000005">
    <property type="entry name" value="Dynein axonemal heavy chain 10"/>
    <property type="match status" value="1"/>
</dbReference>
<dbReference type="InterPro" id="IPR024743">
    <property type="entry name" value="Dynein_HC_stalk"/>
</dbReference>
<keyword evidence="6" id="KW-0547">Nucleotide-binding</keyword>
<feature type="coiled-coil region" evidence="19">
    <location>
        <begin position="241"/>
        <end position="268"/>
    </location>
</feature>
<dbReference type="FunFam" id="3.40.50.300:FF:000049">
    <property type="entry name" value="Dynein, axonemal, heavy chain 5"/>
    <property type="match status" value="1"/>
</dbReference>
<evidence type="ECO:0000256" key="8">
    <source>
        <dbReference type="ARBA" id="ARBA00022840"/>
    </source>
</evidence>
<dbReference type="FunFam" id="3.40.50.300:FF:002141">
    <property type="entry name" value="Dynein heavy chain"/>
    <property type="match status" value="1"/>
</dbReference>